<evidence type="ECO:0000256" key="2">
    <source>
        <dbReference type="ARBA" id="ARBA00022884"/>
    </source>
</evidence>
<dbReference type="InterPro" id="IPR004821">
    <property type="entry name" value="Cyt_trans-like"/>
</dbReference>
<accession>A0A1H5RMZ9</accession>
<keyword evidence="5" id="KW-1185">Reference proteome</keyword>
<keyword evidence="2 3" id="KW-0694">RNA-binding</keyword>
<proteinExistence type="inferred from homology"/>
<gene>
    <name evidence="3" type="primary">tmcAL</name>
    <name evidence="4" type="ORF">SAMN05216537_101172</name>
</gene>
<dbReference type="Gene3D" id="3.40.50.620">
    <property type="entry name" value="HUPs"/>
    <property type="match status" value="1"/>
</dbReference>
<feature type="binding site" evidence="3">
    <location>
        <position position="190"/>
    </location>
    <ligand>
        <name>ATP</name>
        <dbReference type="ChEBI" id="CHEBI:30616"/>
    </ligand>
</feature>
<evidence type="ECO:0000256" key="3">
    <source>
        <dbReference type="HAMAP-Rule" id="MF_01539"/>
    </source>
</evidence>
<dbReference type="GO" id="GO:0000049">
    <property type="term" value="F:tRNA binding"/>
    <property type="evidence" value="ECO:0007669"/>
    <property type="project" value="UniProtKB-KW"/>
</dbReference>
<comment type="caution">
    <text evidence="3">Lacks conserved residue(s) required for the propagation of feature annotation.</text>
</comment>
<reference evidence="4 5" key="1">
    <citation type="submission" date="2016-10" db="EMBL/GenBank/DDBJ databases">
        <authorList>
            <person name="de Groot N.N."/>
        </authorList>
    </citation>
    <scope>NUCLEOTIDE SEQUENCE [LARGE SCALE GENOMIC DNA]</scope>
    <source>
        <strain evidence="4 5">D15d</strain>
    </source>
</reference>
<dbReference type="PANTHER" id="PTHR37825:SF1">
    <property type="entry name" value="TRNA(MET) CYTIDINE ACETATE LIGASE"/>
    <property type="match status" value="1"/>
</dbReference>
<dbReference type="GO" id="GO:0005737">
    <property type="term" value="C:cytoplasm"/>
    <property type="evidence" value="ECO:0007669"/>
    <property type="project" value="UniProtKB-SubCell"/>
</dbReference>
<keyword evidence="3" id="KW-0436">Ligase</keyword>
<dbReference type="Pfam" id="PF05636">
    <property type="entry name" value="HIGH_NTase1"/>
    <property type="match status" value="1"/>
</dbReference>
<dbReference type="EC" id="6.3.4.-" evidence="3"/>
<comment type="subcellular location">
    <subcellularLocation>
        <location evidence="3">Cytoplasm</location>
    </subcellularLocation>
</comment>
<dbReference type="InterPro" id="IPR014729">
    <property type="entry name" value="Rossmann-like_a/b/a_fold"/>
</dbReference>
<evidence type="ECO:0000313" key="4">
    <source>
        <dbReference type="EMBL" id="SEF39620.1"/>
    </source>
</evidence>
<dbReference type="HAMAP" id="MF_01539">
    <property type="entry name" value="TmcAL"/>
    <property type="match status" value="1"/>
</dbReference>
<dbReference type="PANTHER" id="PTHR37825">
    <property type="entry name" value="TRNA(MET) CYTIDINE ACETATE LIGASE"/>
    <property type="match status" value="1"/>
</dbReference>
<dbReference type="Proteomes" id="UP000236726">
    <property type="component" value="Unassembled WGS sequence"/>
</dbReference>
<dbReference type="GO" id="GO:0006400">
    <property type="term" value="P:tRNA modification"/>
    <property type="evidence" value="ECO:0007669"/>
    <property type="project" value="UniProtKB-UniRule"/>
</dbReference>
<keyword evidence="3" id="KW-0547">Nucleotide-binding</keyword>
<protein>
    <recommendedName>
        <fullName evidence="3">tRNA(Met) cytidine acetate ligase</fullName>
        <ecNumber evidence="3">6.3.4.-</ecNumber>
    </recommendedName>
</protein>
<feature type="binding site" evidence="3">
    <location>
        <position position="100"/>
    </location>
    <ligand>
        <name>ATP</name>
        <dbReference type="ChEBI" id="CHEBI:30616"/>
    </ligand>
</feature>
<dbReference type="EMBL" id="FNUL01000001">
    <property type="protein sequence ID" value="SEF39620.1"/>
    <property type="molecule type" value="Genomic_DNA"/>
</dbReference>
<dbReference type="GO" id="GO:0005524">
    <property type="term" value="F:ATP binding"/>
    <property type="evidence" value="ECO:0007669"/>
    <property type="project" value="UniProtKB-KW"/>
</dbReference>
<evidence type="ECO:0000256" key="1">
    <source>
        <dbReference type="ARBA" id="ARBA00022694"/>
    </source>
</evidence>
<evidence type="ECO:0000313" key="5">
    <source>
        <dbReference type="Proteomes" id="UP000236726"/>
    </source>
</evidence>
<dbReference type="GO" id="GO:0016879">
    <property type="term" value="F:ligase activity, forming carbon-nitrogen bonds"/>
    <property type="evidence" value="ECO:0007669"/>
    <property type="project" value="UniProtKB-UniRule"/>
</dbReference>
<keyword evidence="3" id="KW-0067">ATP-binding</keyword>
<comment type="function">
    <text evidence="3">Catalyzes the formation of N(4)-acetylcytidine (ac(4)C) at the wobble position of elongator tRNA(Met), using acetate and ATP as substrates. First activates an acetate ion to form acetyladenylate (Ac-AMP) and then transfers the acetyl group to tRNA to form ac(4)C34.</text>
</comment>
<feature type="binding site" evidence="3">
    <location>
        <position position="161"/>
    </location>
    <ligand>
        <name>ATP</name>
        <dbReference type="ChEBI" id="CHEBI:30616"/>
    </ligand>
</feature>
<keyword evidence="3" id="KW-0820">tRNA-binding</keyword>
<dbReference type="RefSeq" id="WP_103952035.1">
    <property type="nucleotide sequence ID" value="NZ_FNUL01000001.1"/>
</dbReference>
<sequence>MTIGIVAEFNPFHNGHKYLLDSIKAKYPEASLIVSMSGDFVQRGEGAIIDKYKRTSMALSENVNLTLQIATKFSLSSASYFAFASINSLIKLGADKIIFGMESDNIENLVKIANLLNDENPEFSESIKSFINEGYSYPKARMLALSSIYGENLAKETTKSNNVLAIEYIRQILKYNKKHKANISFEGIKRLGQDFNDEEIKENLTSATAIRNSLYKKDIEIIKGHTNEFTYNILEDSFNKNELIFIDDFSALLYFKLLDLCKYNKDEAIKALVEFNDLSEFLAASIYTKFINWNIAFKISDFIDALKSKTYTYSRISRCLFCIILGIKKTDIKEELTFIKVLGFDKKGQALLSSVKKDLDIELITKNSKGKENKEFLEEMYMSDLYNNVLGRKTGKIPEREIKKAIVKEN</sequence>
<dbReference type="AlphaFoldDB" id="A0A1H5RMZ9"/>
<dbReference type="InterPro" id="IPR008513">
    <property type="entry name" value="tRNA(Met)_cyd_acetate_ligase"/>
</dbReference>
<name>A0A1H5RMZ9_9FIRM</name>
<dbReference type="SUPFAM" id="SSF52374">
    <property type="entry name" value="Nucleotidylyl transferase"/>
    <property type="match status" value="1"/>
</dbReference>
<organism evidence="4 5">
    <name type="scientific">Lachnospira multipara</name>
    <dbReference type="NCBI Taxonomy" id="28051"/>
    <lineage>
        <taxon>Bacteria</taxon>
        <taxon>Bacillati</taxon>
        <taxon>Bacillota</taxon>
        <taxon>Clostridia</taxon>
        <taxon>Lachnospirales</taxon>
        <taxon>Lachnospiraceae</taxon>
        <taxon>Lachnospira</taxon>
    </lineage>
</organism>
<keyword evidence="1 3" id="KW-0819">tRNA processing</keyword>
<dbReference type="GO" id="GO:0016740">
    <property type="term" value="F:transferase activity"/>
    <property type="evidence" value="ECO:0007669"/>
    <property type="project" value="UniProtKB-KW"/>
</dbReference>
<comment type="catalytic activity">
    <reaction evidence="3">
        <text>cytidine(34) in elongator tRNA(Met) + acetate + ATP = N(4)-acetylcytidine(34) in elongator tRNA(Met) + AMP + diphosphate</text>
        <dbReference type="Rhea" id="RHEA:58144"/>
        <dbReference type="Rhea" id="RHEA-COMP:10693"/>
        <dbReference type="Rhea" id="RHEA-COMP:10694"/>
        <dbReference type="ChEBI" id="CHEBI:30089"/>
        <dbReference type="ChEBI" id="CHEBI:30616"/>
        <dbReference type="ChEBI" id="CHEBI:33019"/>
        <dbReference type="ChEBI" id="CHEBI:74900"/>
        <dbReference type="ChEBI" id="CHEBI:82748"/>
        <dbReference type="ChEBI" id="CHEBI:456215"/>
    </reaction>
</comment>
<feature type="binding site" evidence="3">
    <location>
        <begin position="6"/>
        <end position="19"/>
    </location>
    <ligand>
        <name>ATP</name>
        <dbReference type="ChEBI" id="CHEBI:30616"/>
    </ligand>
</feature>
<keyword evidence="3" id="KW-0963">Cytoplasm</keyword>
<keyword evidence="4" id="KW-0808">Transferase</keyword>
<comment type="similarity">
    <text evidence="3">Belongs to the TmcAL family.</text>
</comment>
<dbReference type="NCBIfam" id="TIGR00125">
    <property type="entry name" value="cyt_tran_rel"/>
    <property type="match status" value="1"/>
</dbReference>